<dbReference type="InterPro" id="IPR029068">
    <property type="entry name" value="Glyas_Bleomycin-R_OHBP_Dase"/>
</dbReference>
<protein>
    <submittedName>
        <fullName evidence="2">PhnB protein</fullName>
    </submittedName>
</protein>
<dbReference type="InterPro" id="IPR004360">
    <property type="entry name" value="Glyas_Fos-R_dOase_dom"/>
</dbReference>
<name>A0A1G7NJK9_9BACT</name>
<dbReference type="CDD" id="cd06588">
    <property type="entry name" value="PhnB_like"/>
    <property type="match status" value="1"/>
</dbReference>
<sequence length="136" mass="15082">MEKPALHPYLMFEGNCREAMDFYKGIFGGELNMMTFGQVDDSCPAALRDQIMHASLMGGEVDFMGCDSPQPGPLAGDKIQLSLSGFDEASLRKKFDQLSEGAITITVPMDKQVWGDIFGAFKDKYGIDWMIDVRAQ</sequence>
<dbReference type="STRING" id="659014.SAMN04487996_11257"/>
<dbReference type="InterPro" id="IPR028973">
    <property type="entry name" value="PhnB-like"/>
</dbReference>
<reference evidence="3" key="1">
    <citation type="submission" date="2016-10" db="EMBL/GenBank/DDBJ databases">
        <authorList>
            <person name="Varghese N."/>
            <person name="Submissions S."/>
        </authorList>
    </citation>
    <scope>NUCLEOTIDE SEQUENCE [LARGE SCALE GENOMIC DNA]</scope>
    <source>
        <strain evidence="3">DSM 25329</strain>
    </source>
</reference>
<dbReference type="RefSeq" id="WP_090153956.1">
    <property type="nucleotide sequence ID" value="NZ_FNAN01000012.1"/>
</dbReference>
<gene>
    <name evidence="2" type="ORF">SAMN04487996_11257</name>
</gene>
<dbReference type="Gene3D" id="3.10.180.10">
    <property type="entry name" value="2,3-Dihydroxybiphenyl 1,2-Dioxygenase, domain 1"/>
    <property type="match status" value="1"/>
</dbReference>
<keyword evidence="3" id="KW-1185">Reference proteome</keyword>
<proteinExistence type="predicted"/>
<feature type="domain" description="Glyoxalase/fosfomycin resistance/dioxygenase" evidence="1">
    <location>
        <begin position="6"/>
        <end position="131"/>
    </location>
</feature>
<dbReference type="PANTHER" id="PTHR33990">
    <property type="entry name" value="PROTEIN YJDN-RELATED"/>
    <property type="match status" value="1"/>
</dbReference>
<accession>A0A1G7NJK9</accession>
<dbReference type="Proteomes" id="UP000198748">
    <property type="component" value="Unassembled WGS sequence"/>
</dbReference>
<dbReference type="SUPFAM" id="SSF54593">
    <property type="entry name" value="Glyoxalase/Bleomycin resistance protein/Dihydroxybiphenyl dioxygenase"/>
    <property type="match status" value="1"/>
</dbReference>
<evidence type="ECO:0000313" key="3">
    <source>
        <dbReference type="Proteomes" id="UP000198748"/>
    </source>
</evidence>
<organism evidence="2 3">
    <name type="scientific">Dyadobacter soli</name>
    <dbReference type="NCBI Taxonomy" id="659014"/>
    <lineage>
        <taxon>Bacteria</taxon>
        <taxon>Pseudomonadati</taxon>
        <taxon>Bacteroidota</taxon>
        <taxon>Cytophagia</taxon>
        <taxon>Cytophagales</taxon>
        <taxon>Spirosomataceae</taxon>
        <taxon>Dyadobacter</taxon>
    </lineage>
</organism>
<dbReference type="PANTHER" id="PTHR33990:SF1">
    <property type="entry name" value="PROTEIN YJDN"/>
    <property type="match status" value="1"/>
</dbReference>
<dbReference type="EMBL" id="FNAN01000012">
    <property type="protein sequence ID" value="SDF73479.1"/>
    <property type="molecule type" value="Genomic_DNA"/>
</dbReference>
<dbReference type="Pfam" id="PF00903">
    <property type="entry name" value="Glyoxalase"/>
    <property type="match status" value="1"/>
</dbReference>
<dbReference type="OrthoDB" id="9795306at2"/>
<evidence type="ECO:0000259" key="1">
    <source>
        <dbReference type="Pfam" id="PF00903"/>
    </source>
</evidence>
<evidence type="ECO:0000313" key="2">
    <source>
        <dbReference type="EMBL" id="SDF73479.1"/>
    </source>
</evidence>
<dbReference type="AlphaFoldDB" id="A0A1G7NJK9"/>